<proteinExistence type="predicted"/>
<sequence length="123" mass="13371">MISYVTLGTRDLQQAADFYTSLLGDLGAKRLINMERIVFIGKNNKEPMLAVCVPFNKEDPHPGNGVMLALAPGSKELVDQLYHKAIALGATCDGAPGQRIPGVFYGAYIRDLDGNKVCFNHFG</sequence>
<gene>
    <name evidence="2" type="ORF">ACFFJP_00905</name>
</gene>
<dbReference type="PANTHER" id="PTHR35006:SF1">
    <property type="entry name" value="BLL2941 PROTEIN"/>
    <property type="match status" value="1"/>
</dbReference>
<dbReference type="PANTHER" id="PTHR35006">
    <property type="entry name" value="GLYOXALASE FAMILY PROTEIN (AFU_ORTHOLOGUE AFUA_5G14830)"/>
    <property type="match status" value="1"/>
</dbReference>
<dbReference type="Gene3D" id="3.10.180.10">
    <property type="entry name" value="2,3-Dihydroxybiphenyl 1,2-Dioxygenase, domain 1"/>
    <property type="match status" value="1"/>
</dbReference>
<dbReference type="Proteomes" id="UP001589813">
    <property type="component" value="Unassembled WGS sequence"/>
</dbReference>
<dbReference type="SUPFAM" id="SSF54593">
    <property type="entry name" value="Glyoxalase/Bleomycin resistance protein/Dihydroxybiphenyl dioxygenase"/>
    <property type="match status" value="1"/>
</dbReference>
<dbReference type="EMBL" id="JBHLXP010000001">
    <property type="protein sequence ID" value="MFC0046843.1"/>
    <property type="molecule type" value="Genomic_DNA"/>
</dbReference>
<dbReference type="PROSITE" id="PS51819">
    <property type="entry name" value="VOC"/>
    <property type="match status" value="1"/>
</dbReference>
<evidence type="ECO:0000259" key="1">
    <source>
        <dbReference type="PROSITE" id="PS51819"/>
    </source>
</evidence>
<protein>
    <submittedName>
        <fullName evidence="2">VOC family protein</fullName>
    </submittedName>
</protein>
<evidence type="ECO:0000313" key="2">
    <source>
        <dbReference type="EMBL" id="MFC0046843.1"/>
    </source>
</evidence>
<accession>A0ABV6B9Z7</accession>
<name>A0ABV6B9Z7_9GAMM</name>
<dbReference type="Pfam" id="PF00903">
    <property type="entry name" value="Glyoxalase"/>
    <property type="match status" value="1"/>
</dbReference>
<dbReference type="InterPro" id="IPR029068">
    <property type="entry name" value="Glyas_Bleomycin-R_OHBP_Dase"/>
</dbReference>
<evidence type="ECO:0000313" key="3">
    <source>
        <dbReference type="Proteomes" id="UP001589813"/>
    </source>
</evidence>
<keyword evidence="3" id="KW-1185">Reference proteome</keyword>
<reference evidence="2 3" key="1">
    <citation type="submission" date="2024-09" db="EMBL/GenBank/DDBJ databases">
        <authorList>
            <person name="Sun Q."/>
            <person name="Mori K."/>
        </authorList>
    </citation>
    <scope>NUCLEOTIDE SEQUENCE [LARGE SCALE GENOMIC DNA]</scope>
    <source>
        <strain evidence="2 3">KCTC 23315</strain>
    </source>
</reference>
<comment type="caution">
    <text evidence="2">The sequence shown here is derived from an EMBL/GenBank/DDBJ whole genome shotgun (WGS) entry which is preliminary data.</text>
</comment>
<feature type="domain" description="VOC" evidence="1">
    <location>
        <begin position="1"/>
        <end position="122"/>
    </location>
</feature>
<dbReference type="RefSeq" id="WP_377239455.1">
    <property type="nucleotide sequence ID" value="NZ_JBHLXP010000001.1"/>
</dbReference>
<dbReference type="InterPro" id="IPR004360">
    <property type="entry name" value="Glyas_Fos-R_dOase_dom"/>
</dbReference>
<dbReference type="InterPro" id="IPR037523">
    <property type="entry name" value="VOC_core"/>
</dbReference>
<dbReference type="CDD" id="cd07262">
    <property type="entry name" value="VOC_like"/>
    <property type="match status" value="1"/>
</dbReference>
<organism evidence="2 3">
    <name type="scientific">Rheinheimera tilapiae</name>
    <dbReference type="NCBI Taxonomy" id="875043"/>
    <lineage>
        <taxon>Bacteria</taxon>
        <taxon>Pseudomonadati</taxon>
        <taxon>Pseudomonadota</taxon>
        <taxon>Gammaproteobacteria</taxon>
        <taxon>Chromatiales</taxon>
        <taxon>Chromatiaceae</taxon>
        <taxon>Rheinheimera</taxon>
    </lineage>
</organism>